<proteinExistence type="predicted"/>
<dbReference type="RefSeq" id="WP_011077633.1">
    <property type="nucleotide sequence ID" value="NC_004432.1"/>
</dbReference>
<dbReference type="FunCoup" id="Q8EUV7">
    <property type="interactions" value="237"/>
</dbReference>
<feature type="binding site" evidence="3">
    <location>
        <position position="134"/>
    </location>
    <ligand>
        <name>a divalent metal cation</name>
        <dbReference type="ChEBI" id="CHEBI:60240"/>
        <label>2</label>
    </ligand>
</feature>
<feature type="binding site" evidence="3">
    <location>
        <position position="207"/>
    </location>
    <ligand>
        <name>a divalent metal cation</name>
        <dbReference type="ChEBI" id="CHEBI:60240"/>
        <label>1</label>
    </ligand>
</feature>
<dbReference type="Pfam" id="PF01026">
    <property type="entry name" value="TatD_DNase"/>
    <property type="match status" value="1"/>
</dbReference>
<gene>
    <name evidence="4" type="ordered locus">MYPE8110</name>
</gene>
<dbReference type="InterPro" id="IPR032466">
    <property type="entry name" value="Metal_Hydrolase"/>
</dbReference>
<evidence type="ECO:0000313" key="4">
    <source>
        <dbReference type="EMBL" id="BAC44604.1"/>
    </source>
</evidence>
<keyword evidence="5" id="KW-1185">Reference proteome</keyword>
<dbReference type="AlphaFoldDB" id="Q8EUV7"/>
<reference evidence="4 5" key="1">
    <citation type="journal article" date="2002" name="Nucleic Acids Res.">
        <title>The complete genomic sequence of Mycoplasma penetrans, an intracellular bacterial pathogen in humans.</title>
        <authorList>
            <person name="Sasaki Y."/>
            <person name="Ishikawa J."/>
            <person name="Yamashita A."/>
            <person name="Oshima K."/>
            <person name="Kenri T."/>
            <person name="Furuya K."/>
            <person name="Yoshino C."/>
            <person name="Horino A."/>
            <person name="Shiba T."/>
            <person name="Sasaki T."/>
            <person name="Hattori M."/>
        </authorList>
    </citation>
    <scope>NUCLEOTIDE SEQUENCE [LARGE SCALE GENOMIC DNA]</scope>
    <source>
        <strain evidence="4 5">HF-2</strain>
    </source>
</reference>
<organism evidence="4 5">
    <name type="scientific">Malacoplasma penetrans (strain HF-2)</name>
    <name type="common">Mycoplasma penetrans</name>
    <dbReference type="NCBI Taxonomy" id="272633"/>
    <lineage>
        <taxon>Bacteria</taxon>
        <taxon>Bacillati</taxon>
        <taxon>Mycoplasmatota</taxon>
        <taxon>Mycoplasmoidales</taxon>
        <taxon>Mycoplasmoidaceae</taxon>
        <taxon>Malacoplasma</taxon>
    </lineage>
</organism>
<dbReference type="GO" id="GO:0005829">
    <property type="term" value="C:cytosol"/>
    <property type="evidence" value="ECO:0007669"/>
    <property type="project" value="TreeGrafter"/>
</dbReference>
<dbReference type="NCBIfam" id="TIGR00010">
    <property type="entry name" value="YchF/TatD family DNA exonuclease"/>
    <property type="match status" value="1"/>
</dbReference>
<dbReference type="EMBL" id="BA000026">
    <property type="protein sequence ID" value="BAC44604.1"/>
    <property type="molecule type" value="Genomic_DNA"/>
</dbReference>
<dbReference type="GO" id="GO:0004536">
    <property type="term" value="F:DNA nuclease activity"/>
    <property type="evidence" value="ECO:0007669"/>
    <property type="project" value="InterPro"/>
</dbReference>
<evidence type="ECO:0000256" key="2">
    <source>
        <dbReference type="ARBA" id="ARBA00022801"/>
    </source>
</evidence>
<sequence length="260" mass="30243">MIKYYDTHSHLNMDVYDNEIEECIKQLKENQTFTNCVAYDFNSSVKAVELSKKYSDCMKACVGIHPNDIEQYFGDKDIFNKLDNLITNNRNHIVGIGEIGLDFYYSSELKKEQIHFCIEQIKLGVKHNLPIMFHLRNAFEDIKPIIENFKDIKKLIHCFSSNLEEAKYYVSQKCFISIPGIVTFKNALSLKEAVQWIDINCMVTETDSPYLTPVPFRGKQNYPHYVKHTVEEIAKLKNLEVDVVSEKVLNNAKNFFGINF</sequence>
<dbReference type="PANTHER" id="PTHR46124">
    <property type="entry name" value="D-AMINOACYL-TRNA DEACYLASE"/>
    <property type="match status" value="1"/>
</dbReference>
<keyword evidence="2" id="KW-0378">Hydrolase</keyword>
<accession>Q8EUV7</accession>
<dbReference type="PROSITE" id="PS01137">
    <property type="entry name" value="TATD_1"/>
    <property type="match status" value="1"/>
</dbReference>
<dbReference type="CDD" id="cd01310">
    <property type="entry name" value="TatD_DNAse"/>
    <property type="match status" value="1"/>
</dbReference>
<dbReference type="InterPro" id="IPR001130">
    <property type="entry name" value="TatD-like"/>
</dbReference>
<feature type="binding site" evidence="3">
    <location>
        <position position="8"/>
    </location>
    <ligand>
        <name>a divalent metal cation</name>
        <dbReference type="ChEBI" id="CHEBI:60240"/>
        <label>1</label>
    </ligand>
</feature>
<dbReference type="PANTHER" id="PTHR46124:SF2">
    <property type="entry name" value="D-AMINOACYL-TRNA DEACYLASE"/>
    <property type="match status" value="1"/>
</dbReference>
<dbReference type="GO" id="GO:0016788">
    <property type="term" value="F:hydrolase activity, acting on ester bonds"/>
    <property type="evidence" value="ECO:0007669"/>
    <property type="project" value="InterPro"/>
</dbReference>
<dbReference type="KEGG" id="mpe:MYPE8110"/>
<feature type="binding site" evidence="3">
    <location>
        <position position="157"/>
    </location>
    <ligand>
        <name>a divalent metal cation</name>
        <dbReference type="ChEBI" id="CHEBI:60240"/>
        <label>2</label>
    </ligand>
</feature>
<dbReference type="STRING" id="272633.gene:10731933"/>
<dbReference type="GO" id="GO:0046872">
    <property type="term" value="F:metal ion binding"/>
    <property type="evidence" value="ECO:0007669"/>
    <property type="project" value="UniProtKB-KW"/>
</dbReference>
<dbReference type="Proteomes" id="UP000002522">
    <property type="component" value="Chromosome"/>
</dbReference>
<evidence type="ECO:0000313" key="5">
    <source>
        <dbReference type="Proteomes" id="UP000002522"/>
    </source>
</evidence>
<dbReference type="HOGENOM" id="CLU_031506_4_0_14"/>
<feature type="binding site" evidence="3">
    <location>
        <position position="10"/>
    </location>
    <ligand>
        <name>a divalent metal cation</name>
        <dbReference type="ChEBI" id="CHEBI:60240"/>
        <label>1</label>
    </ligand>
</feature>
<evidence type="ECO:0000256" key="1">
    <source>
        <dbReference type="ARBA" id="ARBA00022723"/>
    </source>
</evidence>
<name>Q8EUV7_MALP2</name>
<protein>
    <submittedName>
        <fullName evidence="4">Uncharacterized protein</fullName>
    </submittedName>
</protein>
<keyword evidence="1 3" id="KW-0479">Metal-binding</keyword>
<dbReference type="FunFam" id="3.20.20.140:FF:000005">
    <property type="entry name" value="TatD family hydrolase"/>
    <property type="match status" value="1"/>
</dbReference>
<dbReference type="SUPFAM" id="SSF51556">
    <property type="entry name" value="Metallo-dependent hydrolases"/>
    <property type="match status" value="1"/>
</dbReference>
<dbReference type="Gene3D" id="3.20.20.140">
    <property type="entry name" value="Metal-dependent hydrolases"/>
    <property type="match status" value="1"/>
</dbReference>
<evidence type="ECO:0000256" key="3">
    <source>
        <dbReference type="PIRSR" id="PIRSR005902-1"/>
    </source>
</evidence>
<feature type="binding site" evidence="3">
    <location>
        <position position="98"/>
    </location>
    <ligand>
        <name>a divalent metal cation</name>
        <dbReference type="ChEBI" id="CHEBI:60240"/>
        <label>1</label>
    </ligand>
</feature>
<dbReference type="PIRSF" id="PIRSF005902">
    <property type="entry name" value="DNase_TatD"/>
    <property type="match status" value="1"/>
</dbReference>
<dbReference type="InterPro" id="IPR015991">
    <property type="entry name" value="TatD/YcfH-like"/>
</dbReference>
<dbReference type="eggNOG" id="COG0084">
    <property type="taxonomic scope" value="Bacteria"/>
</dbReference>
<dbReference type="InterPro" id="IPR018228">
    <property type="entry name" value="DNase_TatD-rel_CS"/>
</dbReference>
<dbReference type="InParanoid" id="Q8EUV7"/>